<evidence type="ECO:0000256" key="7">
    <source>
        <dbReference type="SAM" id="Phobius"/>
    </source>
</evidence>
<comment type="caution">
    <text evidence="9">The sequence shown here is derived from an EMBL/GenBank/DDBJ whole genome shotgun (WGS) entry which is preliminary data.</text>
</comment>
<reference evidence="9" key="1">
    <citation type="submission" date="2023-06" db="EMBL/GenBank/DDBJ databases">
        <title>Genome-scale phylogeny and comparative genomics of the fungal order Sordariales.</title>
        <authorList>
            <consortium name="Lawrence Berkeley National Laboratory"/>
            <person name="Hensen N."/>
            <person name="Bonometti L."/>
            <person name="Westerberg I."/>
            <person name="Brannstrom I.O."/>
            <person name="Guillou S."/>
            <person name="Cros-Aarteil S."/>
            <person name="Calhoun S."/>
            <person name="Haridas S."/>
            <person name="Kuo A."/>
            <person name="Mondo S."/>
            <person name="Pangilinan J."/>
            <person name="Riley R."/>
            <person name="Labutti K."/>
            <person name="Andreopoulos B."/>
            <person name="Lipzen A."/>
            <person name="Chen C."/>
            <person name="Yanf M."/>
            <person name="Daum C."/>
            <person name="Ng V."/>
            <person name="Clum A."/>
            <person name="Steindorff A."/>
            <person name="Ohm R."/>
            <person name="Martin F."/>
            <person name="Silar P."/>
            <person name="Natvig D."/>
            <person name="Lalanne C."/>
            <person name="Gautier V."/>
            <person name="Ament-Velasquez S.L."/>
            <person name="Kruys A."/>
            <person name="Hutchinson M.I."/>
            <person name="Powell A.J."/>
            <person name="Barry K."/>
            <person name="Miller A.N."/>
            <person name="Grigoriev I.V."/>
            <person name="Debuchy R."/>
            <person name="Gladieux P."/>
            <person name="Thoren M.H."/>
            <person name="Johannesson H."/>
        </authorList>
    </citation>
    <scope>NUCLEOTIDE SEQUENCE</scope>
    <source>
        <strain evidence="9">PSN4</strain>
    </source>
</reference>
<feature type="domain" description="Rhodopsin" evidence="8">
    <location>
        <begin position="35"/>
        <end position="274"/>
    </location>
</feature>
<comment type="subcellular location">
    <subcellularLocation>
        <location evidence="1">Membrane</location>
        <topology evidence="1">Multi-pass membrane protein</topology>
    </subcellularLocation>
</comment>
<feature type="transmembrane region" description="Helical" evidence="7">
    <location>
        <begin position="16"/>
        <end position="37"/>
    </location>
</feature>
<evidence type="ECO:0000256" key="4">
    <source>
        <dbReference type="ARBA" id="ARBA00023136"/>
    </source>
</evidence>
<evidence type="ECO:0000313" key="9">
    <source>
        <dbReference type="EMBL" id="KAK1759070.1"/>
    </source>
</evidence>
<gene>
    <name evidence="9" type="ORF">QBC47DRAFT_436573</name>
</gene>
<accession>A0AAJ0BJE7</accession>
<sequence>MDGHALPPASDNKGPALLGVGYALHTIALVVYSTRLWSRLRPKYALTAADYAISVAIIAKCTSIGLTTAAVANGFGRHAVYLSATASARIGIFTFLTFIFSTIASGFARISIACLLLQVTSKKRWRLALWSILGLQIVYILVYIVAQVVQCESTIAHRIGIKQSQCLTPSQVWSFTYVSISISLFSDLVCAIIPICLICSLTRSLVEKILTSCLLGSCLLASGICVAKVYFMATYDFTSPDGFYLMVDMFFCSRMEEATIIIAACAPLLKAPVERALKRLGVRGFDNPQRELNELDLDMVSKDSENGLESSANSQQGLGLNKSE</sequence>
<dbReference type="EMBL" id="MU839828">
    <property type="protein sequence ID" value="KAK1759070.1"/>
    <property type="molecule type" value="Genomic_DNA"/>
</dbReference>
<evidence type="ECO:0000259" key="8">
    <source>
        <dbReference type="Pfam" id="PF20684"/>
    </source>
</evidence>
<dbReference type="PANTHER" id="PTHR33048">
    <property type="entry name" value="PTH11-LIKE INTEGRAL MEMBRANE PROTEIN (AFU_ORTHOLOGUE AFUA_5G11245)"/>
    <property type="match status" value="1"/>
</dbReference>
<dbReference type="PANTHER" id="PTHR33048:SF47">
    <property type="entry name" value="INTEGRAL MEMBRANE PROTEIN-RELATED"/>
    <property type="match status" value="1"/>
</dbReference>
<feature type="transmembrane region" description="Helical" evidence="7">
    <location>
        <begin position="92"/>
        <end position="115"/>
    </location>
</feature>
<name>A0AAJ0BJE7_9PEZI</name>
<evidence type="ECO:0000256" key="2">
    <source>
        <dbReference type="ARBA" id="ARBA00022692"/>
    </source>
</evidence>
<feature type="transmembrane region" description="Helical" evidence="7">
    <location>
        <begin position="49"/>
        <end position="72"/>
    </location>
</feature>
<dbReference type="InterPro" id="IPR049326">
    <property type="entry name" value="Rhodopsin_dom_fungi"/>
</dbReference>
<dbReference type="AlphaFoldDB" id="A0AAJ0BJE7"/>
<evidence type="ECO:0000256" key="6">
    <source>
        <dbReference type="SAM" id="MobiDB-lite"/>
    </source>
</evidence>
<dbReference type="GO" id="GO:0016020">
    <property type="term" value="C:membrane"/>
    <property type="evidence" value="ECO:0007669"/>
    <property type="project" value="UniProtKB-SubCell"/>
</dbReference>
<organism evidence="9 10">
    <name type="scientific">Echria macrotheca</name>
    <dbReference type="NCBI Taxonomy" id="438768"/>
    <lineage>
        <taxon>Eukaryota</taxon>
        <taxon>Fungi</taxon>
        <taxon>Dikarya</taxon>
        <taxon>Ascomycota</taxon>
        <taxon>Pezizomycotina</taxon>
        <taxon>Sordariomycetes</taxon>
        <taxon>Sordariomycetidae</taxon>
        <taxon>Sordariales</taxon>
        <taxon>Schizotheciaceae</taxon>
        <taxon>Echria</taxon>
    </lineage>
</organism>
<evidence type="ECO:0000256" key="1">
    <source>
        <dbReference type="ARBA" id="ARBA00004141"/>
    </source>
</evidence>
<evidence type="ECO:0000256" key="3">
    <source>
        <dbReference type="ARBA" id="ARBA00022989"/>
    </source>
</evidence>
<comment type="similarity">
    <text evidence="5">Belongs to the SAT4 family.</text>
</comment>
<feature type="transmembrane region" description="Helical" evidence="7">
    <location>
        <begin position="177"/>
        <end position="197"/>
    </location>
</feature>
<proteinExistence type="inferred from homology"/>
<evidence type="ECO:0000256" key="5">
    <source>
        <dbReference type="ARBA" id="ARBA00038359"/>
    </source>
</evidence>
<feature type="transmembrane region" description="Helical" evidence="7">
    <location>
        <begin position="209"/>
        <end position="231"/>
    </location>
</feature>
<protein>
    <recommendedName>
        <fullName evidence="8">Rhodopsin domain-containing protein</fullName>
    </recommendedName>
</protein>
<dbReference type="InterPro" id="IPR052337">
    <property type="entry name" value="SAT4-like"/>
</dbReference>
<dbReference type="Proteomes" id="UP001239445">
    <property type="component" value="Unassembled WGS sequence"/>
</dbReference>
<feature type="compositionally biased region" description="Polar residues" evidence="6">
    <location>
        <begin position="307"/>
        <end position="318"/>
    </location>
</feature>
<dbReference type="Pfam" id="PF20684">
    <property type="entry name" value="Fung_rhodopsin"/>
    <property type="match status" value="1"/>
</dbReference>
<keyword evidence="3 7" id="KW-1133">Transmembrane helix</keyword>
<feature type="transmembrane region" description="Helical" evidence="7">
    <location>
        <begin position="127"/>
        <end position="146"/>
    </location>
</feature>
<feature type="region of interest" description="Disordered" evidence="6">
    <location>
        <begin position="304"/>
        <end position="324"/>
    </location>
</feature>
<evidence type="ECO:0000313" key="10">
    <source>
        <dbReference type="Proteomes" id="UP001239445"/>
    </source>
</evidence>
<keyword evidence="4 7" id="KW-0472">Membrane</keyword>
<keyword evidence="10" id="KW-1185">Reference proteome</keyword>
<keyword evidence="2 7" id="KW-0812">Transmembrane</keyword>